<gene>
    <name evidence="3" type="ORF">Q2T77_08965</name>
</gene>
<evidence type="ECO:0000313" key="4">
    <source>
        <dbReference type="Proteomes" id="UP001169027"/>
    </source>
</evidence>
<feature type="region of interest" description="Disordered" evidence="1">
    <location>
        <begin position="1"/>
        <end position="24"/>
    </location>
</feature>
<evidence type="ECO:0000256" key="1">
    <source>
        <dbReference type="SAM" id="MobiDB-lite"/>
    </source>
</evidence>
<dbReference type="Proteomes" id="UP001169027">
    <property type="component" value="Unassembled WGS sequence"/>
</dbReference>
<evidence type="ECO:0000256" key="2">
    <source>
        <dbReference type="SAM" id="Phobius"/>
    </source>
</evidence>
<comment type="caution">
    <text evidence="3">The sequence shown here is derived from an EMBL/GenBank/DDBJ whole genome shotgun (WGS) entry which is preliminary data.</text>
</comment>
<evidence type="ECO:0008006" key="5">
    <source>
        <dbReference type="Google" id="ProtNLM"/>
    </source>
</evidence>
<dbReference type="EMBL" id="JAUKVY010000005">
    <property type="protein sequence ID" value="MDO1532417.1"/>
    <property type="molecule type" value="Genomic_DNA"/>
</dbReference>
<proteinExistence type="predicted"/>
<feature type="compositionally biased region" description="Pro residues" evidence="1">
    <location>
        <begin position="1"/>
        <end position="15"/>
    </location>
</feature>
<feature type="transmembrane region" description="Helical" evidence="2">
    <location>
        <begin position="63"/>
        <end position="81"/>
    </location>
</feature>
<organism evidence="3 4">
    <name type="scientific">Variovorax ginsengisoli</name>
    <dbReference type="NCBI Taxonomy" id="363844"/>
    <lineage>
        <taxon>Bacteria</taxon>
        <taxon>Pseudomonadati</taxon>
        <taxon>Pseudomonadota</taxon>
        <taxon>Betaproteobacteria</taxon>
        <taxon>Burkholderiales</taxon>
        <taxon>Comamonadaceae</taxon>
        <taxon>Variovorax</taxon>
    </lineage>
</organism>
<accession>A0ABT8S368</accession>
<keyword evidence="2" id="KW-0812">Transmembrane</keyword>
<dbReference type="RefSeq" id="WP_286534793.1">
    <property type="nucleotide sequence ID" value="NZ_JAUJZH010000005.1"/>
</dbReference>
<feature type="transmembrane region" description="Helical" evidence="2">
    <location>
        <begin position="31"/>
        <end position="51"/>
    </location>
</feature>
<name>A0ABT8S368_9BURK</name>
<evidence type="ECO:0000313" key="3">
    <source>
        <dbReference type="EMBL" id="MDO1532417.1"/>
    </source>
</evidence>
<keyword evidence="2" id="KW-0472">Membrane</keyword>
<keyword evidence="2" id="KW-1133">Transmembrane helix</keyword>
<reference evidence="3" key="1">
    <citation type="submission" date="2023-06" db="EMBL/GenBank/DDBJ databases">
        <authorList>
            <person name="Jiang Y."/>
            <person name="Liu Q."/>
        </authorList>
    </citation>
    <scope>NUCLEOTIDE SEQUENCE</scope>
    <source>
        <strain evidence="3">CGMCC 1.12090</strain>
    </source>
</reference>
<feature type="transmembrane region" description="Helical" evidence="2">
    <location>
        <begin position="101"/>
        <end position="119"/>
    </location>
</feature>
<keyword evidence="4" id="KW-1185">Reference proteome</keyword>
<sequence length="123" mass="13441">MNDTPTPPEPFATPRPEPRARTPLPAGYREGIITAITVIIGFSLSFVRYWAFEAPGDWTARSVVALVALLIPIAAEIYTLYRALLVEDDDEATYRTTVKWFIGSVCGMLVSVSLAAIVLSGRP</sequence>
<protein>
    <recommendedName>
        <fullName evidence="5">Transmembrane protein</fullName>
    </recommendedName>
</protein>